<accession>A0ABQ9YC47</accession>
<sequence>MSYRVVFLGEGRVGKTSIITRYIDGKFSETQASTVQAQNFPKSVKVEDEMVPLDIWDTAGQERFQALGPIYYRESKGAILVYDITDIDSFVKVQKWVKELHKMVGTNIAIAICGNKIDKERERVVKQSEAETYAQTVGARHFNTSAKSGKGVNEAFQYIAREIMIRFGKVRSGQQQGKGGGGVQLKPSDENPEKEKNCAC</sequence>
<gene>
    <name evidence="3" type="ORF">BLNAU_3779</name>
</gene>
<evidence type="ECO:0000313" key="3">
    <source>
        <dbReference type="EMBL" id="KAK2961333.1"/>
    </source>
</evidence>
<proteinExistence type="predicted"/>
<dbReference type="EMBL" id="JARBJD010000017">
    <property type="protein sequence ID" value="KAK2961333.1"/>
    <property type="molecule type" value="Genomic_DNA"/>
</dbReference>
<keyword evidence="4" id="KW-1185">Reference proteome</keyword>
<dbReference type="PRINTS" id="PR00449">
    <property type="entry name" value="RASTRNSFRMNG"/>
</dbReference>
<feature type="region of interest" description="Disordered" evidence="2">
    <location>
        <begin position="171"/>
        <end position="200"/>
    </location>
</feature>
<dbReference type="InterPro" id="IPR005225">
    <property type="entry name" value="Small_GTP-bd"/>
</dbReference>
<dbReference type="Proteomes" id="UP001281761">
    <property type="component" value="Unassembled WGS sequence"/>
</dbReference>
<dbReference type="SMART" id="SM00173">
    <property type="entry name" value="RAS"/>
    <property type="match status" value="1"/>
</dbReference>
<dbReference type="NCBIfam" id="TIGR00231">
    <property type="entry name" value="small_GTP"/>
    <property type="match status" value="1"/>
</dbReference>
<reference evidence="3 4" key="1">
    <citation type="journal article" date="2022" name="bioRxiv">
        <title>Genomics of Preaxostyla Flagellates Illuminates Evolutionary Transitions and the Path Towards Mitochondrial Loss.</title>
        <authorList>
            <person name="Novak L.V.F."/>
            <person name="Treitli S.C."/>
            <person name="Pyrih J."/>
            <person name="Halakuc P."/>
            <person name="Pipaliya S.V."/>
            <person name="Vacek V."/>
            <person name="Brzon O."/>
            <person name="Soukal P."/>
            <person name="Eme L."/>
            <person name="Dacks J.B."/>
            <person name="Karnkowska A."/>
            <person name="Elias M."/>
            <person name="Hampl V."/>
        </authorList>
    </citation>
    <scope>NUCLEOTIDE SEQUENCE [LARGE SCALE GENOMIC DNA]</scope>
    <source>
        <strain evidence="3">NAU3</strain>
        <tissue evidence="3">Gut</tissue>
    </source>
</reference>
<dbReference type="SMART" id="SM00174">
    <property type="entry name" value="RHO"/>
    <property type="match status" value="1"/>
</dbReference>
<evidence type="ECO:0000313" key="4">
    <source>
        <dbReference type="Proteomes" id="UP001281761"/>
    </source>
</evidence>
<name>A0ABQ9YC47_9EUKA</name>
<evidence type="ECO:0000256" key="1">
    <source>
        <dbReference type="ARBA" id="ARBA00022741"/>
    </source>
</evidence>
<dbReference type="SMART" id="SM00175">
    <property type="entry name" value="RAB"/>
    <property type="match status" value="1"/>
</dbReference>
<protein>
    <submittedName>
        <fullName evidence="3">Vacuolar protein sorting-associated protein 21</fullName>
    </submittedName>
</protein>
<comment type="caution">
    <text evidence="3">The sequence shown here is derived from an EMBL/GenBank/DDBJ whole genome shotgun (WGS) entry which is preliminary data.</text>
</comment>
<dbReference type="PROSITE" id="PS51421">
    <property type="entry name" value="RAS"/>
    <property type="match status" value="1"/>
</dbReference>
<keyword evidence="1" id="KW-0547">Nucleotide-binding</keyword>
<dbReference type="PROSITE" id="PS51419">
    <property type="entry name" value="RAB"/>
    <property type="match status" value="1"/>
</dbReference>
<feature type="compositionally biased region" description="Basic and acidic residues" evidence="2">
    <location>
        <begin position="187"/>
        <end position="200"/>
    </location>
</feature>
<dbReference type="InterPro" id="IPR027417">
    <property type="entry name" value="P-loop_NTPase"/>
</dbReference>
<dbReference type="Gene3D" id="3.40.50.300">
    <property type="entry name" value="P-loop containing nucleotide triphosphate hydrolases"/>
    <property type="match status" value="1"/>
</dbReference>
<dbReference type="PANTHER" id="PTHR47978">
    <property type="match status" value="1"/>
</dbReference>
<dbReference type="Pfam" id="PF00071">
    <property type="entry name" value="Ras"/>
    <property type="match status" value="1"/>
</dbReference>
<dbReference type="InterPro" id="IPR001806">
    <property type="entry name" value="Small_GTPase"/>
</dbReference>
<dbReference type="SUPFAM" id="SSF52540">
    <property type="entry name" value="P-loop containing nucleoside triphosphate hydrolases"/>
    <property type="match status" value="1"/>
</dbReference>
<evidence type="ECO:0000256" key="2">
    <source>
        <dbReference type="SAM" id="MobiDB-lite"/>
    </source>
</evidence>
<dbReference type="SMART" id="SM00176">
    <property type="entry name" value="RAN"/>
    <property type="match status" value="1"/>
</dbReference>
<organism evidence="3 4">
    <name type="scientific">Blattamonas nauphoetae</name>
    <dbReference type="NCBI Taxonomy" id="2049346"/>
    <lineage>
        <taxon>Eukaryota</taxon>
        <taxon>Metamonada</taxon>
        <taxon>Preaxostyla</taxon>
        <taxon>Oxymonadida</taxon>
        <taxon>Blattamonas</taxon>
    </lineage>
</organism>